<organism evidence="5 6">
    <name type="scientific">Alginatibacterium sediminis</name>
    <dbReference type="NCBI Taxonomy" id="2164068"/>
    <lineage>
        <taxon>Bacteria</taxon>
        <taxon>Pseudomonadati</taxon>
        <taxon>Pseudomonadota</taxon>
        <taxon>Gammaproteobacteria</taxon>
        <taxon>Alteromonadales</taxon>
        <taxon>Alteromonadaceae</taxon>
        <taxon>Alginatibacterium</taxon>
    </lineage>
</organism>
<evidence type="ECO:0000256" key="3">
    <source>
        <dbReference type="PROSITE-ProRule" id="PRU00473"/>
    </source>
</evidence>
<dbReference type="EMBL" id="RAQO01000008">
    <property type="protein sequence ID" value="RKF15662.1"/>
    <property type="molecule type" value="Genomic_DNA"/>
</dbReference>
<dbReference type="AlphaFoldDB" id="A0A420E994"/>
<dbReference type="InterPro" id="IPR050330">
    <property type="entry name" value="Bact_OuterMem_StrucFunc"/>
</dbReference>
<accession>A0A420E994</accession>
<dbReference type="PROSITE" id="PS51257">
    <property type="entry name" value="PROKAR_LIPOPROTEIN"/>
    <property type="match status" value="1"/>
</dbReference>
<dbReference type="PROSITE" id="PS51123">
    <property type="entry name" value="OMPA_2"/>
    <property type="match status" value="1"/>
</dbReference>
<dbReference type="PRINTS" id="PR01023">
    <property type="entry name" value="NAFLGMOTY"/>
</dbReference>
<dbReference type="InterPro" id="IPR006664">
    <property type="entry name" value="OMP_bac"/>
</dbReference>
<dbReference type="CDD" id="cd07185">
    <property type="entry name" value="OmpA_C-like"/>
    <property type="match status" value="1"/>
</dbReference>
<dbReference type="SUPFAM" id="SSF103088">
    <property type="entry name" value="OmpA-like"/>
    <property type="match status" value="1"/>
</dbReference>
<evidence type="ECO:0000256" key="2">
    <source>
        <dbReference type="ARBA" id="ARBA00023136"/>
    </source>
</evidence>
<feature type="domain" description="OmpA-like" evidence="4">
    <location>
        <begin position="121"/>
        <end position="235"/>
    </location>
</feature>
<evidence type="ECO:0000259" key="4">
    <source>
        <dbReference type="PROSITE" id="PS51123"/>
    </source>
</evidence>
<keyword evidence="2 3" id="KW-0472">Membrane</keyword>
<proteinExistence type="predicted"/>
<reference evidence="5 6" key="1">
    <citation type="submission" date="2018-09" db="EMBL/GenBank/DDBJ databases">
        <authorList>
            <person name="Wang Z."/>
        </authorList>
    </citation>
    <scope>NUCLEOTIDE SEQUENCE [LARGE SCALE GENOMIC DNA]</scope>
    <source>
        <strain evidence="5 6">ALS 81</strain>
    </source>
</reference>
<dbReference type="PRINTS" id="PR01021">
    <property type="entry name" value="OMPADOMAIN"/>
</dbReference>
<dbReference type="Gene3D" id="3.30.1330.60">
    <property type="entry name" value="OmpA-like domain"/>
    <property type="match status" value="1"/>
</dbReference>
<evidence type="ECO:0000313" key="5">
    <source>
        <dbReference type="EMBL" id="RKF15662.1"/>
    </source>
</evidence>
<comment type="caution">
    <text evidence="5">The sequence shown here is derived from an EMBL/GenBank/DDBJ whole genome shotgun (WGS) entry which is preliminary data.</text>
</comment>
<dbReference type="PANTHER" id="PTHR30329:SF17">
    <property type="entry name" value="LIPOPROTEIN YFIB-RELATED"/>
    <property type="match status" value="1"/>
</dbReference>
<evidence type="ECO:0000313" key="6">
    <source>
        <dbReference type="Proteomes" id="UP000286482"/>
    </source>
</evidence>
<sequence length="235" mass="24405">MERIIMNQIQKMAVVLFGALSLAACSSNGLKDEYRIVCPVVGGAVGSLAGGAGAVGGAVVGALVCPVDSDTDGDGVRNSLDQCPDTPADVDVDEVGCMLTAEPMVFAGDTVSAQCADFAMMDGDLVAGFSPVHFAFDSDQFKAGQEAQLECIAAVLLANNLDAEVDGNTDALGSSDYNLDLSKRRAQNVTNYLIEAGVPSSSLWVVGNGKDKPIAENVNEEGRAENRRVDISVVR</sequence>
<dbReference type="InterPro" id="IPR006665">
    <property type="entry name" value="OmpA-like"/>
</dbReference>
<dbReference type="Pfam" id="PF00691">
    <property type="entry name" value="OmpA"/>
    <property type="match status" value="1"/>
</dbReference>
<comment type="subcellular location">
    <subcellularLocation>
        <location evidence="1">Cell outer membrane</location>
    </subcellularLocation>
</comment>
<protein>
    <submittedName>
        <fullName evidence="5">OmpA family protein</fullName>
    </submittedName>
</protein>
<dbReference type="Proteomes" id="UP000286482">
    <property type="component" value="Unassembled WGS sequence"/>
</dbReference>
<name>A0A420E994_9ALTE</name>
<dbReference type="PANTHER" id="PTHR30329">
    <property type="entry name" value="STATOR ELEMENT OF FLAGELLAR MOTOR COMPLEX"/>
    <property type="match status" value="1"/>
</dbReference>
<gene>
    <name evidence="5" type="ORF">DBZ36_14855</name>
</gene>
<keyword evidence="6" id="KW-1185">Reference proteome</keyword>
<dbReference type="InterPro" id="IPR036737">
    <property type="entry name" value="OmpA-like_sf"/>
</dbReference>
<dbReference type="GO" id="GO:0009279">
    <property type="term" value="C:cell outer membrane"/>
    <property type="evidence" value="ECO:0007669"/>
    <property type="project" value="UniProtKB-SubCell"/>
</dbReference>
<evidence type="ECO:0000256" key="1">
    <source>
        <dbReference type="ARBA" id="ARBA00004442"/>
    </source>
</evidence>